<evidence type="ECO:0000256" key="6">
    <source>
        <dbReference type="ARBA" id="ARBA00022723"/>
    </source>
</evidence>
<evidence type="ECO:0000256" key="3">
    <source>
        <dbReference type="ARBA" id="ARBA00007812"/>
    </source>
</evidence>
<evidence type="ECO:0000313" key="16">
    <source>
        <dbReference type="EMBL" id="PWY75368.1"/>
    </source>
</evidence>
<evidence type="ECO:0000256" key="8">
    <source>
        <dbReference type="ARBA" id="ARBA00022842"/>
    </source>
</evidence>
<dbReference type="RefSeq" id="XP_025397334.1">
    <property type="nucleotide sequence ID" value="XM_025545442.1"/>
</dbReference>
<dbReference type="EMBL" id="MSFL01000021">
    <property type="protein sequence ID" value="PWY75368.1"/>
    <property type="molecule type" value="Genomic_DNA"/>
</dbReference>
<dbReference type="AlphaFoldDB" id="A0A317VR38"/>
<dbReference type="PANTHER" id="PTHR43452:SF11">
    <property type="entry name" value="PYRUVATE DECARBOXYLASE"/>
    <property type="match status" value="1"/>
</dbReference>
<feature type="domain" description="Thiamine pyrophosphate enzyme N-terminal TPP-binding" evidence="15">
    <location>
        <begin position="11"/>
        <end position="111"/>
    </location>
</feature>
<comment type="catalytic activity">
    <reaction evidence="1">
        <text>a 2-oxocarboxylate + H(+) = an aldehyde + CO2</text>
        <dbReference type="Rhea" id="RHEA:11628"/>
        <dbReference type="ChEBI" id="CHEBI:15378"/>
        <dbReference type="ChEBI" id="CHEBI:16526"/>
        <dbReference type="ChEBI" id="CHEBI:17478"/>
        <dbReference type="ChEBI" id="CHEBI:35179"/>
        <dbReference type="EC" id="4.1.1.1"/>
    </reaction>
</comment>
<dbReference type="SUPFAM" id="SSF52467">
    <property type="entry name" value="DHS-like NAD/FAD-binding domain"/>
    <property type="match status" value="1"/>
</dbReference>
<dbReference type="GO" id="GO:0000287">
    <property type="term" value="F:magnesium ion binding"/>
    <property type="evidence" value="ECO:0007669"/>
    <property type="project" value="InterPro"/>
</dbReference>
<keyword evidence="17" id="KW-1185">Reference proteome</keyword>
<dbReference type="Proteomes" id="UP000247233">
    <property type="component" value="Unassembled WGS sequence"/>
</dbReference>
<dbReference type="GeneID" id="37067679"/>
<evidence type="ECO:0000256" key="5">
    <source>
        <dbReference type="ARBA" id="ARBA00014422"/>
    </source>
</evidence>
<feature type="binding site" evidence="11">
    <location>
        <position position="483"/>
    </location>
    <ligand>
        <name>Mg(2+)</name>
        <dbReference type="ChEBI" id="CHEBI:18420"/>
    </ligand>
</feature>
<comment type="caution">
    <text evidence="16">The sequence shown here is derived from an EMBL/GenBank/DDBJ whole genome shotgun (WGS) entry which is preliminary data.</text>
</comment>
<evidence type="ECO:0000256" key="7">
    <source>
        <dbReference type="ARBA" id="ARBA00022793"/>
    </source>
</evidence>
<evidence type="ECO:0000259" key="15">
    <source>
        <dbReference type="Pfam" id="PF02776"/>
    </source>
</evidence>
<dbReference type="PANTHER" id="PTHR43452">
    <property type="entry name" value="PYRUVATE DECARBOXYLASE"/>
    <property type="match status" value="1"/>
</dbReference>
<evidence type="ECO:0000259" key="13">
    <source>
        <dbReference type="Pfam" id="PF00205"/>
    </source>
</evidence>
<dbReference type="VEuPathDB" id="FungiDB:BO70DRAFT_381093"/>
<comment type="cofactor">
    <cofactor evidence="11">
        <name>Mg(2+)</name>
        <dbReference type="ChEBI" id="CHEBI:18420"/>
    </cofactor>
    <text evidence="11">Binds 1 Mg(2+) per subunit.</text>
</comment>
<dbReference type="Gene3D" id="3.40.50.970">
    <property type="match status" value="2"/>
</dbReference>
<keyword evidence="6 11" id="KW-0479">Metal-binding</keyword>
<dbReference type="FunFam" id="3.40.50.970:FF:000019">
    <property type="entry name" value="Pyruvate decarboxylase isozyme"/>
    <property type="match status" value="1"/>
</dbReference>
<keyword evidence="16" id="KW-0670">Pyruvate</keyword>
<dbReference type="GO" id="GO:0005634">
    <property type="term" value="C:nucleus"/>
    <property type="evidence" value="ECO:0007669"/>
    <property type="project" value="TreeGrafter"/>
</dbReference>
<protein>
    <recommendedName>
        <fullName evidence="5">Pyruvate decarboxylase</fullName>
        <ecNumber evidence="4">4.1.1.1</ecNumber>
    </recommendedName>
</protein>
<feature type="domain" description="Thiamine pyrophosphate enzyme TPP-binding" evidence="14">
    <location>
        <begin position="406"/>
        <end position="509"/>
    </location>
</feature>
<evidence type="ECO:0000256" key="12">
    <source>
        <dbReference type="RuleBase" id="RU362132"/>
    </source>
</evidence>
<dbReference type="Gene3D" id="3.40.50.1220">
    <property type="entry name" value="TPP-binding domain"/>
    <property type="match status" value="1"/>
</dbReference>
<feature type="binding site" evidence="11">
    <location>
        <position position="454"/>
    </location>
    <ligand>
        <name>Mg(2+)</name>
        <dbReference type="ChEBI" id="CHEBI:18420"/>
    </ligand>
</feature>
<evidence type="ECO:0000256" key="2">
    <source>
        <dbReference type="ARBA" id="ARBA00001964"/>
    </source>
</evidence>
<dbReference type="SUPFAM" id="SSF52518">
    <property type="entry name" value="Thiamin diphosphate-binding fold (THDP-binding)"/>
    <property type="match status" value="2"/>
</dbReference>
<dbReference type="OrthoDB" id="308383at2759"/>
<dbReference type="GO" id="GO:0004737">
    <property type="term" value="F:pyruvate decarboxylase activity"/>
    <property type="evidence" value="ECO:0007669"/>
    <property type="project" value="UniProtKB-EC"/>
</dbReference>
<comment type="cofactor">
    <cofactor evidence="2">
        <name>thiamine diphosphate</name>
        <dbReference type="ChEBI" id="CHEBI:58937"/>
    </cofactor>
</comment>
<feature type="binding site" evidence="11">
    <location>
        <position position="481"/>
    </location>
    <ligand>
        <name>Mg(2+)</name>
        <dbReference type="ChEBI" id="CHEBI:18420"/>
    </ligand>
</feature>
<organism evidence="16 17">
    <name type="scientific">Aspergillus heteromorphus CBS 117.55</name>
    <dbReference type="NCBI Taxonomy" id="1448321"/>
    <lineage>
        <taxon>Eukaryota</taxon>
        <taxon>Fungi</taxon>
        <taxon>Dikarya</taxon>
        <taxon>Ascomycota</taxon>
        <taxon>Pezizomycotina</taxon>
        <taxon>Eurotiomycetes</taxon>
        <taxon>Eurotiomycetidae</taxon>
        <taxon>Eurotiales</taxon>
        <taxon>Aspergillaceae</taxon>
        <taxon>Aspergillus</taxon>
        <taxon>Aspergillus subgen. Circumdati</taxon>
    </lineage>
</organism>
<keyword evidence="10" id="KW-0456">Lyase</keyword>
<dbReference type="InterPro" id="IPR047214">
    <property type="entry name" value="TPP_PDC_IPDC"/>
</dbReference>
<dbReference type="Pfam" id="PF00205">
    <property type="entry name" value="TPP_enzyme_M"/>
    <property type="match status" value="1"/>
</dbReference>
<evidence type="ECO:0000256" key="11">
    <source>
        <dbReference type="PIRSR" id="PIRSR036565-2"/>
    </source>
</evidence>
<keyword evidence="8 11" id="KW-0460">Magnesium</keyword>
<evidence type="ECO:0000256" key="10">
    <source>
        <dbReference type="ARBA" id="ARBA00023239"/>
    </source>
</evidence>
<dbReference type="EC" id="4.1.1.1" evidence="4"/>
<dbReference type="InterPro" id="IPR012000">
    <property type="entry name" value="Thiamin_PyroP_enz_cen_dom"/>
</dbReference>
<dbReference type="InterPro" id="IPR011766">
    <property type="entry name" value="TPP_enzyme_TPP-bd"/>
</dbReference>
<dbReference type="GO" id="GO:0000949">
    <property type="term" value="P:aromatic amino acid family catabolic process to alcohol via Ehrlich pathway"/>
    <property type="evidence" value="ECO:0007669"/>
    <property type="project" value="TreeGrafter"/>
</dbReference>
<evidence type="ECO:0000256" key="1">
    <source>
        <dbReference type="ARBA" id="ARBA00001041"/>
    </source>
</evidence>
<accession>A0A317VR38</accession>
<evidence type="ECO:0000259" key="14">
    <source>
        <dbReference type="Pfam" id="PF02775"/>
    </source>
</evidence>
<feature type="domain" description="Thiamine pyrophosphate enzyme central" evidence="13">
    <location>
        <begin position="203"/>
        <end position="333"/>
    </location>
</feature>
<dbReference type="PIRSF" id="PIRSF036565">
    <property type="entry name" value="Pyruvt_ip_decrb"/>
    <property type="match status" value="1"/>
</dbReference>
<name>A0A317VR38_9EURO</name>
<dbReference type="FunFam" id="3.40.50.970:FF:000024">
    <property type="entry name" value="Pyruvate decarboxylase isozyme"/>
    <property type="match status" value="1"/>
</dbReference>
<proteinExistence type="inferred from homology"/>
<reference evidence="16 17" key="1">
    <citation type="submission" date="2016-12" db="EMBL/GenBank/DDBJ databases">
        <title>The genomes of Aspergillus section Nigri reveals drivers in fungal speciation.</title>
        <authorList>
            <consortium name="DOE Joint Genome Institute"/>
            <person name="Vesth T.C."/>
            <person name="Nybo J."/>
            <person name="Theobald S."/>
            <person name="Brandl J."/>
            <person name="Frisvad J.C."/>
            <person name="Nielsen K.F."/>
            <person name="Lyhne E.K."/>
            <person name="Kogle M.E."/>
            <person name="Kuo A."/>
            <person name="Riley R."/>
            <person name="Clum A."/>
            <person name="Nolan M."/>
            <person name="Lipzen A."/>
            <person name="Salamov A."/>
            <person name="Henrissat B."/>
            <person name="Wiebenga A."/>
            <person name="De Vries R.P."/>
            <person name="Grigoriev I.V."/>
            <person name="Mortensen U.H."/>
            <person name="Andersen M.R."/>
            <person name="Baker S.E."/>
        </authorList>
    </citation>
    <scope>NUCLEOTIDE SEQUENCE [LARGE SCALE GENOMIC DNA]</scope>
    <source>
        <strain evidence="16 17">CBS 117.55</strain>
    </source>
</reference>
<dbReference type="InterPro" id="IPR029061">
    <property type="entry name" value="THDP-binding"/>
</dbReference>
<dbReference type="Pfam" id="PF02775">
    <property type="entry name" value="TPP_enzyme_C"/>
    <property type="match status" value="1"/>
</dbReference>
<evidence type="ECO:0000256" key="4">
    <source>
        <dbReference type="ARBA" id="ARBA00013202"/>
    </source>
</evidence>
<dbReference type="Pfam" id="PF02776">
    <property type="entry name" value="TPP_enzyme_N"/>
    <property type="match status" value="1"/>
</dbReference>
<evidence type="ECO:0000313" key="17">
    <source>
        <dbReference type="Proteomes" id="UP000247233"/>
    </source>
</evidence>
<dbReference type="STRING" id="1448321.A0A317VR38"/>
<sequence length="584" mass="64386">MPDTHIPLTGYLFARLHQLGIRSVHGVPGDYNLVALDYVTPAGLRWVGNANELNAGYAADGYARIAGLSALFTTGGVGELSTLNAVAGAYSERAPVVHVVGTPPTSFQDRGLNLHHSLGDGNLRVYASIYEKVTCAQANLRDATTAPQMIDDTLRQCLLHSRPVYIELPADMVTAPVPASLLDTPINTARPPNDPDLESTLIHSLLDELYSARQPLLIIDGMAARYHIEDEVNTLVHQTGFLTTTTAFGKGIVQESHPTFYGVYTGAAGNPDFMHWVQSCDLVLRIGSLKADSNSYGFTALTDSRVTIELDQDLFDFRGTKHNMSDIKSFLQSLLREFEPTNLQASNRGLEFIPPSPTDLALSLPAEGPITHDRFWTYISRFFGEGDTIMTETGTSYVGSCDFILPANTTVVNSGIWLSIGYMLSACSGAALAQKEMVASGLRGPGRTILFEGDGSFQVTAQAVSDIIRNRIDVTIFLLNNDGYTIERYIHGMQAEYNDVQPWRYLDSPWYFGAPRDDPDYPVFTKRVTTWSELADVLDHEQLRAGKGFNMVEIVMPKEDAHPRLKEQMRIASRQNNAQEEERL</sequence>
<comment type="similarity">
    <text evidence="3 12">Belongs to the TPP enzyme family.</text>
</comment>
<dbReference type="CDD" id="cd02005">
    <property type="entry name" value="TPP_PDC_IPDC"/>
    <property type="match status" value="1"/>
</dbReference>
<dbReference type="InterPro" id="IPR029035">
    <property type="entry name" value="DHS-like_NAD/FAD-binding_dom"/>
</dbReference>
<dbReference type="InterPro" id="IPR012001">
    <property type="entry name" value="Thiamin_PyroP_enz_TPP-bd_dom"/>
</dbReference>
<keyword evidence="9 12" id="KW-0786">Thiamine pyrophosphate</keyword>
<dbReference type="CDD" id="cd07038">
    <property type="entry name" value="TPP_PYR_PDC_IPDC_like"/>
    <property type="match status" value="1"/>
</dbReference>
<dbReference type="InterPro" id="IPR012110">
    <property type="entry name" value="PDC/IPDC-like"/>
</dbReference>
<dbReference type="GO" id="GO:0005829">
    <property type="term" value="C:cytosol"/>
    <property type="evidence" value="ECO:0007669"/>
    <property type="project" value="TreeGrafter"/>
</dbReference>
<keyword evidence="7" id="KW-0210">Decarboxylase</keyword>
<dbReference type="GO" id="GO:0030976">
    <property type="term" value="F:thiamine pyrophosphate binding"/>
    <property type="evidence" value="ECO:0007669"/>
    <property type="project" value="InterPro"/>
</dbReference>
<dbReference type="InterPro" id="IPR047213">
    <property type="entry name" value="TPP_PYR_PDC_IPDC-like"/>
</dbReference>
<gene>
    <name evidence="16" type="ORF">BO70DRAFT_381093</name>
</gene>
<evidence type="ECO:0000256" key="9">
    <source>
        <dbReference type="ARBA" id="ARBA00023052"/>
    </source>
</evidence>